<dbReference type="InterPro" id="IPR001810">
    <property type="entry name" value="F-box_dom"/>
</dbReference>
<dbReference type="Proteomes" id="UP000663831">
    <property type="component" value="Unassembled WGS sequence"/>
</dbReference>
<comment type="caution">
    <text evidence="2">The sequence shown here is derived from an EMBL/GenBank/DDBJ whole genome shotgun (WGS) entry which is preliminary data.</text>
</comment>
<dbReference type="AlphaFoldDB" id="A0A8H3D2K9"/>
<dbReference type="SUPFAM" id="SSF81383">
    <property type="entry name" value="F-box domain"/>
    <property type="match status" value="1"/>
</dbReference>
<reference evidence="2" key="1">
    <citation type="submission" date="2021-01" db="EMBL/GenBank/DDBJ databases">
        <authorList>
            <person name="Kaushik A."/>
        </authorList>
    </citation>
    <scope>NUCLEOTIDE SEQUENCE</scope>
    <source>
        <strain evidence="2">AG3-1AP</strain>
    </source>
</reference>
<proteinExistence type="predicted"/>
<evidence type="ECO:0000313" key="3">
    <source>
        <dbReference type="Proteomes" id="UP000663831"/>
    </source>
</evidence>
<name>A0A8H3D2K9_9AGAM</name>
<protein>
    <recommendedName>
        <fullName evidence="1">F-box domain-containing protein</fullName>
    </recommendedName>
</protein>
<sequence length="426" mass="47351">MSLPPKQLPIQLLTVVLVPQSPRDLASFSLVSRQWQRMAFPYLYYTIYPSAFAHLQVLAERLLGKACVAFTGSCLSHQIILTGLLRVQSLNWFIFCLEICGKTTGALNASQSKLLANWSIVGLATNAHPGLLIFTNLTHFSLKFEPTRDVDPIRALLRSSSNLESILLSFLHPDYAKESYLPTSVLEPIGDYFVLPRLHTLHMPGRLDLDSSHFALDPSHPLRAILARHSSIRDLAVGCLMFPKGFSMDPDDLPRLLPSIKHPAFPSFMWESILKSDILALRPDSRIISDPAFLDDDGSNDPLDPIVNAMNEDTLPKLRKTQFGDTGLRADVLDAFVSAAKGLGELNFEIHVEGEFVSLMKGAENLCRIKWDCPAQPVDPGAMDVSYEISMKELAKVCPRLEEVVGYEGGIAWRVIRGDKTVICEK</sequence>
<dbReference type="OrthoDB" id="202203at2759"/>
<feature type="domain" description="F-box" evidence="1">
    <location>
        <begin position="7"/>
        <end position="48"/>
    </location>
</feature>
<dbReference type="Pfam" id="PF12937">
    <property type="entry name" value="F-box-like"/>
    <property type="match status" value="1"/>
</dbReference>
<accession>A0A8H3D2K9</accession>
<gene>
    <name evidence="2" type="ORF">RDB_LOCUS131897</name>
</gene>
<organism evidence="2 3">
    <name type="scientific">Rhizoctonia solani</name>
    <dbReference type="NCBI Taxonomy" id="456999"/>
    <lineage>
        <taxon>Eukaryota</taxon>
        <taxon>Fungi</taxon>
        <taxon>Dikarya</taxon>
        <taxon>Basidiomycota</taxon>
        <taxon>Agaricomycotina</taxon>
        <taxon>Agaricomycetes</taxon>
        <taxon>Cantharellales</taxon>
        <taxon>Ceratobasidiaceae</taxon>
        <taxon>Rhizoctonia</taxon>
    </lineage>
</organism>
<evidence type="ECO:0000313" key="2">
    <source>
        <dbReference type="EMBL" id="CAE6511251.1"/>
    </source>
</evidence>
<dbReference type="InterPro" id="IPR036047">
    <property type="entry name" value="F-box-like_dom_sf"/>
</dbReference>
<dbReference type="EMBL" id="CAJMWV010005391">
    <property type="protein sequence ID" value="CAE6511251.1"/>
    <property type="molecule type" value="Genomic_DNA"/>
</dbReference>
<evidence type="ECO:0000259" key="1">
    <source>
        <dbReference type="Pfam" id="PF12937"/>
    </source>
</evidence>